<dbReference type="Pfam" id="PF19865">
    <property type="entry name" value="DUF6338"/>
    <property type="match status" value="1"/>
</dbReference>
<dbReference type="Proteomes" id="UP001501020">
    <property type="component" value="Unassembled WGS sequence"/>
</dbReference>
<protein>
    <submittedName>
        <fullName evidence="2">Uncharacterized protein</fullName>
    </submittedName>
</protein>
<feature type="transmembrane region" description="Helical" evidence="1">
    <location>
        <begin position="6"/>
        <end position="24"/>
    </location>
</feature>
<gene>
    <name evidence="2" type="ORF">GCM10009727_65010</name>
</gene>
<proteinExistence type="predicted"/>
<feature type="transmembrane region" description="Helical" evidence="1">
    <location>
        <begin position="36"/>
        <end position="62"/>
    </location>
</feature>
<sequence>MPSTLTGLVMFIVLLLPGFAYLVGRERAGVERKPTALRELISIVSAGVVADLTVITVAWPLWSWALDENALFASPAKYWRMHPGLVSFWALALLVVATLGAFLATAEFSRQMVARIIGEYPHESTVSAWWRLFELWKPDLDKQVGCLLEDGSYVEGILASFNRAGDDLPDRDLILVEPILYRPPDGEQATPHPVGAVCVPARKIVLMTVNYLLAPGP</sequence>
<keyword evidence="3" id="KW-1185">Reference proteome</keyword>
<keyword evidence="1" id="KW-0472">Membrane</keyword>
<dbReference type="EMBL" id="BAAAMR010000072">
    <property type="protein sequence ID" value="GAA2156374.1"/>
    <property type="molecule type" value="Genomic_DNA"/>
</dbReference>
<dbReference type="InterPro" id="IPR045919">
    <property type="entry name" value="DUF6338"/>
</dbReference>
<evidence type="ECO:0000313" key="2">
    <source>
        <dbReference type="EMBL" id="GAA2156374.1"/>
    </source>
</evidence>
<feature type="transmembrane region" description="Helical" evidence="1">
    <location>
        <begin position="82"/>
        <end position="106"/>
    </location>
</feature>
<organism evidence="2 3">
    <name type="scientific">Actinomadura napierensis</name>
    <dbReference type="NCBI Taxonomy" id="267854"/>
    <lineage>
        <taxon>Bacteria</taxon>
        <taxon>Bacillati</taxon>
        <taxon>Actinomycetota</taxon>
        <taxon>Actinomycetes</taxon>
        <taxon>Streptosporangiales</taxon>
        <taxon>Thermomonosporaceae</taxon>
        <taxon>Actinomadura</taxon>
    </lineage>
</organism>
<comment type="caution">
    <text evidence="2">The sequence shown here is derived from an EMBL/GenBank/DDBJ whole genome shotgun (WGS) entry which is preliminary data.</text>
</comment>
<keyword evidence="1" id="KW-0812">Transmembrane</keyword>
<keyword evidence="1" id="KW-1133">Transmembrane helix</keyword>
<reference evidence="3" key="1">
    <citation type="journal article" date="2019" name="Int. J. Syst. Evol. Microbiol.">
        <title>The Global Catalogue of Microorganisms (GCM) 10K type strain sequencing project: providing services to taxonomists for standard genome sequencing and annotation.</title>
        <authorList>
            <consortium name="The Broad Institute Genomics Platform"/>
            <consortium name="The Broad Institute Genome Sequencing Center for Infectious Disease"/>
            <person name="Wu L."/>
            <person name="Ma J."/>
        </authorList>
    </citation>
    <scope>NUCLEOTIDE SEQUENCE [LARGE SCALE GENOMIC DNA]</scope>
    <source>
        <strain evidence="3">JCM 13850</strain>
    </source>
</reference>
<accession>A0ABP5LY67</accession>
<evidence type="ECO:0000256" key="1">
    <source>
        <dbReference type="SAM" id="Phobius"/>
    </source>
</evidence>
<dbReference type="RefSeq" id="WP_344275967.1">
    <property type="nucleotide sequence ID" value="NZ_BAAAMR010000072.1"/>
</dbReference>
<name>A0ABP5LY67_9ACTN</name>
<evidence type="ECO:0000313" key="3">
    <source>
        <dbReference type="Proteomes" id="UP001501020"/>
    </source>
</evidence>